<evidence type="ECO:0000313" key="3">
    <source>
        <dbReference type="Proteomes" id="UP000234323"/>
    </source>
</evidence>
<dbReference type="EMBL" id="LLXI01001122">
    <property type="protein sequence ID" value="PKY52014.1"/>
    <property type="molecule type" value="Genomic_DNA"/>
</dbReference>
<dbReference type="VEuPathDB" id="FungiDB:RhiirA1_399693"/>
<dbReference type="VEuPathDB" id="FungiDB:RhiirFUN_016943"/>
<keyword evidence="1" id="KW-0175">Coiled coil</keyword>
<dbReference type="AlphaFoldDB" id="A0A2I1GZM8"/>
<sequence length="807" mass="95261">MTCSKIFSGDLPELTYKIINFLQNDYSTLYSCILVNRLWCRLAIPLLWENPFSIYAKNHNYIEIYLLYINDDLKTKFYKYKVINNSLTSSTLFNYPSFLKYLNTYEFIFSIQRWFGSPIKKVDFENISYLIDYYVIIDICVSLFTIFIENEVTLHTLEIESASIIYEAIYPSNILELILQNTNFIHNIKNLKLQIIDNNKYITQIIDSISQIINLQQNLKKILINRAGFLLCQSLFLSKDYNCSNTLNTIVFYYCDFKGINNLKTVFEQLNVLESVHIFYCNSLNTEFTQQIINLTKPFKLKSLFISKVLEIKSLQQVLQKSGGYIENFGYGLDYDLSSNQQLLELIAKYCKNINFLNFNGLESEIVYQMFNLIENIKQNLNYLLIDIYKYNTSNSPDGNFEGSSIILQNLGQALPSKLEYISLALTIKESDFRLFLENSQDTFVNELLVIQKGSEDILHYIKEYIMKERRVKYLAVENTKNRINLFDLKDEVKEFKLHNIIVRHRSILHTGREKGRVSTSGEEDIFLESIRKSVLHQKTTIKDIILGCASTSYEIYTSELKRLLRENEELRLWLRQAREEVRRTKDEIRKKFDMKEQIISENQGAIEGLKNAINTAEKDKEGDHREIPVLFDDQDKDKRDKSRNIFFYDIPKYWKDYDIFRELSKIGKVFSINKHWIRWYKGDSTVIEKERDRWQLTRDLTSEEMEQCKTNEYEFVKKMMNKDFLLAERAVEESIKQGMMEKVLKVTELSDISMYQHKKDLDNDNAASLVDKVVIVEEKVVDVIKKHRMGVEKELDEDMVTSKKLQ</sequence>
<evidence type="ECO:0008006" key="4">
    <source>
        <dbReference type="Google" id="ProtNLM"/>
    </source>
</evidence>
<dbReference type="VEuPathDB" id="FungiDB:RhiirA1_468955"/>
<protein>
    <recommendedName>
        <fullName evidence="4">F-box domain-containing protein</fullName>
    </recommendedName>
</protein>
<keyword evidence="3" id="KW-1185">Reference proteome</keyword>
<feature type="coiled-coil region" evidence="1">
    <location>
        <begin position="561"/>
        <end position="627"/>
    </location>
</feature>
<dbReference type="VEuPathDB" id="FungiDB:FUN_014141"/>
<gene>
    <name evidence="2" type="ORF">RhiirA4_469379</name>
</gene>
<dbReference type="VEuPathDB" id="FungiDB:FUN_014140"/>
<accession>A0A2I1GZM8</accession>
<evidence type="ECO:0000256" key="1">
    <source>
        <dbReference type="SAM" id="Coils"/>
    </source>
</evidence>
<organism evidence="2 3">
    <name type="scientific">Rhizophagus irregularis</name>
    <dbReference type="NCBI Taxonomy" id="588596"/>
    <lineage>
        <taxon>Eukaryota</taxon>
        <taxon>Fungi</taxon>
        <taxon>Fungi incertae sedis</taxon>
        <taxon>Mucoromycota</taxon>
        <taxon>Glomeromycotina</taxon>
        <taxon>Glomeromycetes</taxon>
        <taxon>Glomerales</taxon>
        <taxon>Glomeraceae</taxon>
        <taxon>Rhizophagus</taxon>
    </lineage>
</organism>
<name>A0A2I1GZM8_9GLOM</name>
<dbReference type="Proteomes" id="UP000234323">
    <property type="component" value="Unassembled WGS sequence"/>
</dbReference>
<proteinExistence type="predicted"/>
<dbReference type="VEuPathDB" id="FungiDB:RhiirFUN_017014"/>
<evidence type="ECO:0000313" key="2">
    <source>
        <dbReference type="EMBL" id="PKY52014.1"/>
    </source>
</evidence>
<comment type="caution">
    <text evidence="2">The sequence shown here is derived from an EMBL/GenBank/DDBJ whole genome shotgun (WGS) entry which is preliminary data.</text>
</comment>
<reference evidence="2 3" key="1">
    <citation type="submission" date="2015-10" db="EMBL/GenBank/DDBJ databases">
        <title>Genome analyses suggest a sexual origin of heterokaryosis in a supposedly ancient asexual fungus.</title>
        <authorList>
            <person name="Ropars J."/>
            <person name="Sedzielewska K."/>
            <person name="Noel J."/>
            <person name="Charron P."/>
            <person name="Farinelli L."/>
            <person name="Marton T."/>
            <person name="Kruger M."/>
            <person name="Pelin A."/>
            <person name="Brachmann A."/>
            <person name="Corradi N."/>
        </authorList>
    </citation>
    <scope>NUCLEOTIDE SEQUENCE [LARGE SCALE GENOMIC DNA]</scope>
    <source>
        <strain evidence="2 3">A4</strain>
    </source>
</reference>